<dbReference type="EMBL" id="JBBNAF010000039">
    <property type="protein sequence ID" value="KAK9082097.1"/>
    <property type="molecule type" value="Genomic_DNA"/>
</dbReference>
<proteinExistence type="predicted"/>
<accession>A0AAP0E0J2</accession>
<keyword evidence="2" id="KW-1185">Reference proteome</keyword>
<evidence type="ECO:0000313" key="2">
    <source>
        <dbReference type="Proteomes" id="UP001420932"/>
    </source>
</evidence>
<organism evidence="1 2">
    <name type="scientific">Stephania yunnanensis</name>
    <dbReference type="NCBI Taxonomy" id="152371"/>
    <lineage>
        <taxon>Eukaryota</taxon>
        <taxon>Viridiplantae</taxon>
        <taxon>Streptophyta</taxon>
        <taxon>Embryophyta</taxon>
        <taxon>Tracheophyta</taxon>
        <taxon>Spermatophyta</taxon>
        <taxon>Magnoliopsida</taxon>
        <taxon>Ranunculales</taxon>
        <taxon>Menispermaceae</taxon>
        <taxon>Menispermoideae</taxon>
        <taxon>Cissampelideae</taxon>
        <taxon>Stephania</taxon>
    </lineage>
</organism>
<evidence type="ECO:0000313" key="1">
    <source>
        <dbReference type="EMBL" id="KAK9082097.1"/>
    </source>
</evidence>
<sequence length="49" mass="5594">MLQPDNMLYAGKSLTVHKRATRMRKFVLVETSYVTTPLFHKSCNSFTSG</sequence>
<gene>
    <name evidence="1" type="ORF">Syun_031578</name>
</gene>
<dbReference type="AlphaFoldDB" id="A0AAP0E0J2"/>
<protein>
    <submittedName>
        <fullName evidence="1">Uncharacterized protein</fullName>
    </submittedName>
</protein>
<comment type="caution">
    <text evidence="1">The sequence shown here is derived from an EMBL/GenBank/DDBJ whole genome shotgun (WGS) entry which is preliminary data.</text>
</comment>
<reference evidence="1 2" key="1">
    <citation type="submission" date="2024-01" db="EMBL/GenBank/DDBJ databases">
        <title>Genome assemblies of Stephania.</title>
        <authorList>
            <person name="Yang L."/>
        </authorList>
    </citation>
    <scope>NUCLEOTIDE SEQUENCE [LARGE SCALE GENOMIC DNA]</scope>
    <source>
        <strain evidence="1">YNDBR</strain>
        <tissue evidence="1">Leaf</tissue>
    </source>
</reference>
<dbReference type="Proteomes" id="UP001420932">
    <property type="component" value="Unassembled WGS sequence"/>
</dbReference>
<name>A0AAP0E0J2_9MAGN</name>